<dbReference type="EC" id="3.2.1.40" evidence="2"/>
<evidence type="ECO:0000256" key="1">
    <source>
        <dbReference type="ARBA" id="ARBA00001445"/>
    </source>
</evidence>
<dbReference type="Gene3D" id="2.60.120.260">
    <property type="entry name" value="Galactose-binding domain-like"/>
    <property type="match status" value="2"/>
</dbReference>
<dbReference type="InterPro" id="IPR035398">
    <property type="entry name" value="Bac_rhamnosid_C"/>
</dbReference>
<keyword evidence="9" id="KW-1185">Reference proteome</keyword>
<dbReference type="EMBL" id="CP147247">
    <property type="protein sequence ID" value="WYJ88973.1"/>
    <property type="molecule type" value="Genomic_DNA"/>
</dbReference>
<dbReference type="GO" id="GO:0030596">
    <property type="term" value="F:alpha-L-rhamnosidase activity"/>
    <property type="evidence" value="ECO:0007669"/>
    <property type="project" value="UniProtKB-EC"/>
</dbReference>
<gene>
    <name evidence="8" type="ORF">A5888_000692</name>
</gene>
<dbReference type="InterPro" id="IPR016007">
    <property type="entry name" value="Alpha_rhamnosid"/>
</dbReference>
<evidence type="ECO:0000259" key="5">
    <source>
        <dbReference type="Pfam" id="PF08531"/>
    </source>
</evidence>
<dbReference type="InterPro" id="IPR008902">
    <property type="entry name" value="Rhamnosid_concanavalin"/>
</dbReference>
<feature type="domain" description="Alpha-L-rhamnosidase six-hairpin glycosidase" evidence="6">
    <location>
        <begin position="442"/>
        <end position="778"/>
    </location>
</feature>
<accession>A0AAQ3VXS3</accession>
<protein>
    <recommendedName>
        <fullName evidence="2">alpha-L-rhamnosidase</fullName>
        <ecNumber evidence="2">3.2.1.40</ecNumber>
    </recommendedName>
</protein>
<dbReference type="PANTHER" id="PTHR33307:SF6">
    <property type="entry name" value="ALPHA-RHAMNOSIDASE (EUROFUNG)-RELATED"/>
    <property type="match status" value="1"/>
</dbReference>
<comment type="catalytic activity">
    <reaction evidence="1">
        <text>Hydrolysis of terminal non-reducing alpha-L-rhamnose residues in alpha-L-rhamnosides.</text>
        <dbReference type="EC" id="3.2.1.40"/>
    </reaction>
</comment>
<name>A0AAQ3VXS3_9ENTE</name>
<dbReference type="GO" id="GO:0005975">
    <property type="term" value="P:carbohydrate metabolic process"/>
    <property type="evidence" value="ECO:0007669"/>
    <property type="project" value="InterPro"/>
</dbReference>
<dbReference type="Proteomes" id="UP000195141">
    <property type="component" value="Chromosome"/>
</dbReference>
<evidence type="ECO:0000259" key="7">
    <source>
        <dbReference type="Pfam" id="PF17390"/>
    </source>
</evidence>
<dbReference type="Pfam" id="PF17390">
    <property type="entry name" value="Bac_rhamnosid_C"/>
    <property type="match status" value="1"/>
</dbReference>
<dbReference type="InterPro" id="IPR012341">
    <property type="entry name" value="6hp_glycosidase-like_sf"/>
</dbReference>
<dbReference type="Pfam" id="PF08531">
    <property type="entry name" value="Bac_rhamnosid_N"/>
    <property type="match status" value="1"/>
</dbReference>
<dbReference type="InterPro" id="IPR035396">
    <property type="entry name" value="Bac_rhamnosid6H"/>
</dbReference>
<dbReference type="InterPro" id="IPR013737">
    <property type="entry name" value="Bac_rhamnosid_N"/>
</dbReference>
<feature type="domain" description="Alpha-L-rhamnosidase concanavalin-like" evidence="4">
    <location>
        <begin position="321"/>
        <end position="419"/>
    </location>
</feature>
<evidence type="ECO:0000313" key="8">
    <source>
        <dbReference type="EMBL" id="WYJ88973.1"/>
    </source>
</evidence>
<dbReference type="Pfam" id="PF05592">
    <property type="entry name" value="Bac_rhamnosid"/>
    <property type="match status" value="1"/>
</dbReference>
<evidence type="ECO:0000259" key="6">
    <source>
        <dbReference type="Pfam" id="PF17389"/>
    </source>
</evidence>
<dbReference type="Gene3D" id="2.60.420.10">
    <property type="entry name" value="Maltose phosphorylase, domain 3"/>
    <property type="match status" value="1"/>
</dbReference>
<dbReference type="SUPFAM" id="SSF48208">
    <property type="entry name" value="Six-hairpin glycosidases"/>
    <property type="match status" value="1"/>
</dbReference>
<dbReference type="AlphaFoldDB" id="A0AAQ3VXS3"/>
<keyword evidence="3" id="KW-0378">Hydrolase</keyword>
<evidence type="ECO:0000256" key="2">
    <source>
        <dbReference type="ARBA" id="ARBA00012652"/>
    </source>
</evidence>
<dbReference type="Pfam" id="PF17389">
    <property type="entry name" value="Bac_rhamnosid6H"/>
    <property type="match status" value="1"/>
</dbReference>
<evidence type="ECO:0000313" key="9">
    <source>
        <dbReference type="Proteomes" id="UP000195141"/>
    </source>
</evidence>
<dbReference type="InterPro" id="IPR008928">
    <property type="entry name" value="6-hairpin_glycosidase_sf"/>
</dbReference>
<dbReference type="Gene3D" id="1.50.10.10">
    <property type="match status" value="1"/>
</dbReference>
<reference evidence="8" key="1">
    <citation type="submission" date="2017-05" db="EMBL/GenBank/DDBJ databases">
        <authorList>
            <consortium name="The Broad Institute Genomics Platform"/>
            <consortium name="The Broad Institute Genomic Center for Infectious Diseases"/>
            <person name="Earl A."/>
            <person name="Manson A."/>
            <person name="Schwartman J."/>
            <person name="Gilmore M."/>
            <person name="Abouelleil A."/>
            <person name="Cao P."/>
            <person name="Chapman S."/>
            <person name="Cusick C."/>
            <person name="Shea T."/>
            <person name="Young S."/>
            <person name="Neafsey D."/>
            <person name="Nusbaum C."/>
            <person name="Birren B."/>
        </authorList>
    </citation>
    <scope>NUCLEOTIDE SEQUENCE</scope>
    <source>
        <strain evidence="8">9E7_DIV0242</strain>
    </source>
</reference>
<sequence>MLKVVKMLSNSRLEINGQSTPINVDLNEAISVTWKAAKQTSYRLEVFDEKEQCIFDFEEVSRRQSQSIVLPRHFARKKYSVKLSVYNSNQKIVQETMNFYTQNHDLNLANWITRLDNPIEKEHVYFDDKPTIILKKQVVVKETIESAFIDICGLGYYTLRINGQRVSDAYLNSDVTSYDQRVYYDTYQIESFLTEGTNEFTVELANGWYNPAPILILGKYNIRKQLSIGKPTMICDIQLTTTNQSIHILSDAEWESSCGQFLQNNLFVGEVFTDNVQPADNVRKQTVCIPGPTGKLVPSFIPKIVRKEKILPVSFDRLADGWIIDFGQIISGQIAFDLAAETIGCIELSYAEVTDDKGNPAYGTTISGKYGVKTSDREPESPVIQTDKVMKEKLTPLHFSNQYTYHSFRYVFVKGTSEFTKLPLENVIAYRLFSDVELLVDFDSSSEDLNQLWQAGINTRQNNMHAYFEDCTRERFGYGGDIVALLSSHIATSDIKEFAKKVFLDFVDAQIADGGIPQTAPFIGIMTNGTSNKAGSLGWQLVLPTLAKALSTTYQEADFVKQYQAQLEKHLQYLLCFDFSMIRSCCLGDWGSVDGKEEGWVISSPDQSFCSGCMYVILLNEYLELMDEGICSTSHLDGVKEKIAIAKSELLKEFNRETGNFSSGKISSDIFAIQAGLISGEDRDKRIRHLIKKIRENGTIFSFGIFGMSWAYELFSEIGENRLIYDWLLRQEGPSYQDMLKNGNLALAEYFSVPGQQKTQPGSLNHAMFSSYSSWFVSSLLGLRIENKQLIIDPAVDLPIDWVSGSLKTPMGKVTINWKKENQQQTKIVVEIPNELAYIEKVSQKHRSSKLHLKEKDEYKIITFEIKN</sequence>
<evidence type="ECO:0000256" key="3">
    <source>
        <dbReference type="ARBA" id="ARBA00022801"/>
    </source>
</evidence>
<feature type="domain" description="Bacterial alpha-L-rhamnosidase N-terminal" evidence="5">
    <location>
        <begin position="143"/>
        <end position="274"/>
    </location>
</feature>
<evidence type="ECO:0000259" key="4">
    <source>
        <dbReference type="Pfam" id="PF05592"/>
    </source>
</evidence>
<dbReference type="PANTHER" id="PTHR33307">
    <property type="entry name" value="ALPHA-RHAMNOSIDASE (EUROFUNG)"/>
    <property type="match status" value="1"/>
</dbReference>
<feature type="domain" description="Alpha-L-rhamnosidase C-terminal" evidence="7">
    <location>
        <begin position="788"/>
        <end position="835"/>
    </location>
</feature>
<proteinExistence type="predicted"/>
<organism evidence="8 9">
    <name type="scientific">Candidatus Enterococcus clewellii</name>
    <dbReference type="NCBI Taxonomy" id="1834193"/>
    <lineage>
        <taxon>Bacteria</taxon>
        <taxon>Bacillati</taxon>
        <taxon>Bacillota</taxon>
        <taxon>Bacilli</taxon>
        <taxon>Lactobacillales</taxon>
        <taxon>Enterococcaceae</taxon>
        <taxon>Enterococcus</taxon>
    </lineage>
</organism>
<reference evidence="8" key="2">
    <citation type="submission" date="2024-03" db="EMBL/GenBank/DDBJ databases">
        <title>The Genome Sequence of Enterococcus sp. DIV0242b.</title>
        <authorList>
            <consortium name="The Broad Institute Genomics Platform"/>
            <consortium name="The Broad Institute Microbial Omics Core"/>
            <consortium name="The Broad Institute Genomic Center for Infectious Diseases"/>
            <person name="Earl A."/>
            <person name="Manson A."/>
            <person name="Gilmore M."/>
            <person name="Schwartman J."/>
            <person name="Shea T."/>
            <person name="Abouelleil A."/>
            <person name="Cao P."/>
            <person name="Chapman S."/>
            <person name="Cusick C."/>
            <person name="Young S."/>
            <person name="Neafsey D."/>
            <person name="Nusbaum C."/>
            <person name="Birren B."/>
        </authorList>
    </citation>
    <scope>NUCLEOTIDE SEQUENCE</scope>
    <source>
        <strain evidence="8">9E7_DIV0242</strain>
    </source>
</reference>